<gene>
    <name evidence="2" type="ORF">G8D99_03930</name>
</gene>
<dbReference type="InterPro" id="IPR043128">
    <property type="entry name" value="Rev_trsase/Diguanyl_cyclase"/>
</dbReference>
<keyword evidence="3" id="KW-1185">Reference proteome</keyword>
<dbReference type="Gene3D" id="3.30.450.20">
    <property type="entry name" value="PAS domain"/>
    <property type="match status" value="1"/>
</dbReference>
<proteinExistence type="predicted"/>
<name>A0A6G8S219_9GAMM</name>
<dbReference type="InterPro" id="IPR029787">
    <property type="entry name" value="Nucleotide_cyclase"/>
</dbReference>
<evidence type="ECO:0000259" key="1">
    <source>
        <dbReference type="PROSITE" id="PS50887"/>
    </source>
</evidence>
<dbReference type="Pfam" id="PF00990">
    <property type="entry name" value="GGDEF"/>
    <property type="match status" value="1"/>
</dbReference>
<feature type="domain" description="GGDEF" evidence="1">
    <location>
        <begin position="183"/>
        <end position="318"/>
    </location>
</feature>
<organism evidence="2 3">
    <name type="scientific">Acinetobacter lanii</name>
    <dbReference type="NCBI Taxonomy" id="2715163"/>
    <lineage>
        <taxon>Bacteria</taxon>
        <taxon>Pseudomonadati</taxon>
        <taxon>Pseudomonadota</taxon>
        <taxon>Gammaproteobacteria</taxon>
        <taxon>Moraxellales</taxon>
        <taxon>Moraxellaceae</taxon>
        <taxon>Acinetobacter</taxon>
    </lineage>
</organism>
<sequence>MTDHARHKPIKLDEQQFLEAIKNTDKLDLVSFVSNLPVPMAIFDADAVFTAVNQKFADIYESDALYLIGKKLNEFSTVVFAHFGDAVTTFNHDHYLEHLENEFYSKGHFYMLYFKVIRGVNQSIQSIIVVCADVTRLKRRERVLLQSNKKLHDHLYIDQVTGLKNKLALEQYLLEHFKDDQRERYAFIKIDLDDFKKFNQLNSYSFGDEILTEIGEYFTDEIANDNAQLFRLNSASFVVVVEDSTPWKVLTIAERLRQNIYRKKIQYEEFSEDILTVTIGIYQLKQHHDLNETNVMKQLDVAVNLAKAKGKNSIYVLE</sequence>
<dbReference type="InterPro" id="IPR035965">
    <property type="entry name" value="PAS-like_dom_sf"/>
</dbReference>
<dbReference type="RefSeq" id="WP_166322821.1">
    <property type="nucleotide sequence ID" value="NZ_CP049916.1"/>
</dbReference>
<reference evidence="2 3" key="1">
    <citation type="submission" date="2020-03" db="EMBL/GenBank/DDBJ databases">
        <authorList>
            <person name="Zhu W."/>
        </authorList>
    </citation>
    <scope>NUCLEOTIDE SEQUENCE [LARGE SCALE GENOMIC DNA]</scope>
    <source>
        <strain evidence="2 3">185</strain>
    </source>
</reference>
<dbReference type="SMART" id="SM00267">
    <property type="entry name" value="GGDEF"/>
    <property type="match status" value="1"/>
</dbReference>
<evidence type="ECO:0000313" key="2">
    <source>
        <dbReference type="EMBL" id="QIO08252.1"/>
    </source>
</evidence>
<dbReference type="Gene3D" id="3.30.70.270">
    <property type="match status" value="1"/>
</dbReference>
<protein>
    <submittedName>
        <fullName evidence="2">Diguanylate cyclase</fullName>
    </submittedName>
</protein>
<dbReference type="EMBL" id="CP049916">
    <property type="protein sequence ID" value="QIO08252.1"/>
    <property type="molecule type" value="Genomic_DNA"/>
</dbReference>
<dbReference type="CDD" id="cd01949">
    <property type="entry name" value="GGDEF"/>
    <property type="match status" value="1"/>
</dbReference>
<dbReference type="KEGG" id="alj:G8D99_03930"/>
<dbReference type="PROSITE" id="PS50887">
    <property type="entry name" value="GGDEF"/>
    <property type="match status" value="1"/>
</dbReference>
<evidence type="ECO:0000313" key="3">
    <source>
        <dbReference type="Proteomes" id="UP000501939"/>
    </source>
</evidence>
<dbReference type="InterPro" id="IPR000160">
    <property type="entry name" value="GGDEF_dom"/>
</dbReference>
<dbReference type="SUPFAM" id="SSF55785">
    <property type="entry name" value="PYP-like sensor domain (PAS domain)"/>
    <property type="match status" value="1"/>
</dbReference>
<dbReference type="AlphaFoldDB" id="A0A6G8S219"/>
<dbReference type="SUPFAM" id="SSF55073">
    <property type="entry name" value="Nucleotide cyclase"/>
    <property type="match status" value="1"/>
</dbReference>
<accession>A0A6G8S219</accession>
<dbReference type="PANTHER" id="PTHR44757:SF2">
    <property type="entry name" value="BIOFILM ARCHITECTURE MAINTENANCE PROTEIN MBAA"/>
    <property type="match status" value="1"/>
</dbReference>
<dbReference type="Proteomes" id="UP000501939">
    <property type="component" value="Chromosome"/>
</dbReference>
<dbReference type="PANTHER" id="PTHR44757">
    <property type="entry name" value="DIGUANYLATE CYCLASE DGCP"/>
    <property type="match status" value="1"/>
</dbReference>
<dbReference type="InterPro" id="IPR052155">
    <property type="entry name" value="Biofilm_reg_signaling"/>
</dbReference>
<dbReference type="NCBIfam" id="TIGR00254">
    <property type="entry name" value="GGDEF"/>
    <property type="match status" value="1"/>
</dbReference>